<dbReference type="GO" id="GO:0016491">
    <property type="term" value="F:oxidoreductase activity"/>
    <property type="evidence" value="ECO:0007669"/>
    <property type="project" value="UniProtKB-KW"/>
</dbReference>
<keyword evidence="4" id="KW-0560">Oxidoreductase</keyword>
<sequence length="109" mass="12069">RNFLNSSFVNVKSLRAIEGEPLLEIHADDAAARGIADGAMVRVFNGRGEHRCRAEVSRRARPGVVHGLGIWWRKLGVDGTNVNQLTSQRLTDLGRGPTFYDCLVQVEPE</sequence>
<evidence type="ECO:0000256" key="5">
    <source>
        <dbReference type="ARBA" id="ARBA00023004"/>
    </source>
</evidence>
<proteinExistence type="predicted"/>
<organism evidence="8 9">
    <name type="scientific">Variovorax paradoxus</name>
    <dbReference type="NCBI Taxonomy" id="34073"/>
    <lineage>
        <taxon>Bacteria</taxon>
        <taxon>Pseudomonadati</taxon>
        <taxon>Pseudomonadota</taxon>
        <taxon>Betaproteobacteria</taxon>
        <taxon>Burkholderiales</taxon>
        <taxon>Comamonadaceae</taxon>
        <taxon>Variovorax</taxon>
    </lineage>
</organism>
<dbReference type="Gene3D" id="2.40.40.20">
    <property type="match status" value="1"/>
</dbReference>
<dbReference type="PANTHER" id="PTHR43742">
    <property type="entry name" value="TRIMETHYLAMINE-N-OXIDE REDUCTASE"/>
    <property type="match status" value="1"/>
</dbReference>
<keyword evidence="6" id="KW-0411">Iron-sulfur</keyword>
<dbReference type="InterPro" id="IPR050612">
    <property type="entry name" value="Prok_Mopterin_Oxidored"/>
</dbReference>
<dbReference type="InterPro" id="IPR006655">
    <property type="entry name" value="Mopterin_OxRdtase_prok_CS"/>
</dbReference>
<dbReference type="GO" id="GO:0043546">
    <property type="term" value="F:molybdopterin cofactor binding"/>
    <property type="evidence" value="ECO:0007669"/>
    <property type="project" value="InterPro"/>
</dbReference>
<dbReference type="Pfam" id="PF01568">
    <property type="entry name" value="Molydop_binding"/>
    <property type="match status" value="1"/>
</dbReference>
<dbReference type="GO" id="GO:0046872">
    <property type="term" value="F:metal ion binding"/>
    <property type="evidence" value="ECO:0007669"/>
    <property type="project" value="UniProtKB-KW"/>
</dbReference>
<feature type="domain" description="Molybdopterin dinucleotide-binding" evidence="7">
    <location>
        <begin position="2"/>
        <end position="102"/>
    </location>
</feature>
<accession>A0A2W5R4N3</accession>
<dbReference type="InterPro" id="IPR037920">
    <property type="entry name" value="YoaE_C"/>
</dbReference>
<evidence type="ECO:0000259" key="7">
    <source>
        <dbReference type="Pfam" id="PF01568"/>
    </source>
</evidence>
<dbReference type="InterPro" id="IPR006657">
    <property type="entry name" value="MoPterin_dinucl-bd_dom"/>
</dbReference>
<protein>
    <submittedName>
        <fullName evidence="8">Molybdopterin oxidoreductase</fullName>
    </submittedName>
</protein>
<evidence type="ECO:0000313" key="8">
    <source>
        <dbReference type="EMBL" id="PZQ58400.1"/>
    </source>
</evidence>
<dbReference type="PANTHER" id="PTHR43742:SF6">
    <property type="entry name" value="OXIDOREDUCTASE YYAE-RELATED"/>
    <property type="match status" value="1"/>
</dbReference>
<dbReference type="Proteomes" id="UP000249135">
    <property type="component" value="Unassembled WGS sequence"/>
</dbReference>
<evidence type="ECO:0000256" key="2">
    <source>
        <dbReference type="ARBA" id="ARBA00022505"/>
    </source>
</evidence>
<dbReference type="InterPro" id="IPR009010">
    <property type="entry name" value="Asp_de-COase-like_dom_sf"/>
</dbReference>
<comment type="cofactor">
    <cofactor evidence="1">
        <name>Mo-bis(molybdopterin guanine dinucleotide)</name>
        <dbReference type="ChEBI" id="CHEBI:60539"/>
    </cofactor>
</comment>
<keyword evidence="5" id="KW-0408">Iron</keyword>
<evidence type="ECO:0000256" key="3">
    <source>
        <dbReference type="ARBA" id="ARBA00022723"/>
    </source>
</evidence>
<dbReference type="GO" id="GO:0051536">
    <property type="term" value="F:iron-sulfur cluster binding"/>
    <property type="evidence" value="ECO:0007669"/>
    <property type="project" value="UniProtKB-KW"/>
</dbReference>
<evidence type="ECO:0000256" key="1">
    <source>
        <dbReference type="ARBA" id="ARBA00001942"/>
    </source>
</evidence>
<reference evidence="8 9" key="1">
    <citation type="submission" date="2017-08" db="EMBL/GenBank/DDBJ databases">
        <title>Infants hospitalized years apart are colonized by the same room-sourced microbial strains.</title>
        <authorList>
            <person name="Brooks B."/>
            <person name="Olm M.R."/>
            <person name="Firek B.A."/>
            <person name="Baker R."/>
            <person name="Thomas B.C."/>
            <person name="Morowitz M.J."/>
            <person name="Banfield J.F."/>
        </authorList>
    </citation>
    <scope>NUCLEOTIDE SEQUENCE [LARGE SCALE GENOMIC DNA]</scope>
    <source>
        <strain evidence="8">S2_005_003_R2_41</strain>
    </source>
</reference>
<evidence type="ECO:0000256" key="4">
    <source>
        <dbReference type="ARBA" id="ARBA00023002"/>
    </source>
</evidence>
<dbReference type="AlphaFoldDB" id="A0A2W5R4N3"/>
<evidence type="ECO:0000256" key="6">
    <source>
        <dbReference type="ARBA" id="ARBA00023014"/>
    </source>
</evidence>
<feature type="non-terminal residue" evidence="8">
    <location>
        <position position="1"/>
    </location>
</feature>
<dbReference type="EMBL" id="QFPP01000779">
    <property type="protein sequence ID" value="PZQ58400.1"/>
    <property type="molecule type" value="Genomic_DNA"/>
</dbReference>
<keyword evidence="3" id="KW-0479">Metal-binding</keyword>
<dbReference type="PROSITE" id="PS00932">
    <property type="entry name" value="MOLYBDOPTERIN_PROK_3"/>
    <property type="match status" value="1"/>
</dbReference>
<keyword evidence="2" id="KW-0500">Molybdenum</keyword>
<evidence type="ECO:0000313" key="9">
    <source>
        <dbReference type="Proteomes" id="UP000249135"/>
    </source>
</evidence>
<gene>
    <name evidence="8" type="ORF">DI563_30830</name>
</gene>
<dbReference type="CDD" id="cd02786">
    <property type="entry name" value="MopB_CT_3"/>
    <property type="match status" value="1"/>
</dbReference>
<comment type="caution">
    <text evidence="8">The sequence shown here is derived from an EMBL/GenBank/DDBJ whole genome shotgun (WGS) entry which is preliminary data.</text>
</comment>
<name>A0A2W5R4N3_VARPD</name>
<dbReference type="SUPFAM" id="SSF50692">
    <property type="entry name" value="ADC-like"/>
    <property type="match status" value="1"/>
</dbReference>